<keyword evidence="3" id="KW-1185">Reference proteome</keyword>
<evidence type="ECO:0000313" key="3">
    <source>
        <dbReference type="Proteomes" id="UP000002384"/>
    </source>
</evidence>
<keyword evidence="1" id="KW-0812">Transmembrane</keyword>
<dbReference type="eggNOG" id="ENOG502ZBNS">
    <property type="taxonomic scope" value="Bacteria"/>
</dbReference>
<dbReference type="AlphaFoldDB" id="B7KL98"/>
<reference evidence="3" key="1">
    <citation type="journal article" date="2011" name="MBio">
        <title>Novel metabolic attributes of the genus Cyanothece, comprising a group of unicellular nitrogen-fixing Cyanobacteria.</title>
        <authorList>
            <person name="Bandyopadhyay A."/>
            <person name="Elvitigala T."/>
            <person name="Welsh E."/>
            <person name="Stockel J."/>
            <person name="Liberton M."/>
            <person name="Min H."/>
            <person name="Sherman L.A."/>
            <person name="Pakrasi H.B."/>
        </authorList>
    </citation>
    <scope>NUCLEOTIDE SEQUENCE [LARGE SCALE GENOMIC DNA]</scope>
    <source>
        <strain evidence="3">PCC 7424</strain>
    </source>
</reference>
<dbReference type="HOGENOM" id="CLU_1365635_0_0_3"/>
<evidence type="ECO:0000256" key="1">
    <source>
        <dbReference type="SAM" id="Phobius"/>
    </source>
</evidence>
<keyword evidence="1" id="KW-1133">Transmembrane helix</keyword>
<proteinExistence type="predicted"/>
<name>B7KL98_GLOC7</name>
<dbReference type="STRING" id="65393.PCC7424_4097"/>
<dbReference type="OrthoDB" id="510916at2"/>
<sequence length="233" mass="26657">MRRRRHRNLNLPTQNLDSFLDILTNTVGVLMFISLFITLVTVEAGQVIETPLVSQSNKKPHFFEIRNNRVVEINDAEVDRQLAFLMQSLPSCSRPTLPEMTDAGAYELYTEQLQLYEQCRLNAVAQIKNFQVRTKSYNVTLYDLNGLLYEPLHDEVGETIDQLSESDSQFETVLKNLNPQETYLAFIVRPDSFSAFRAARQKAREKGFDVGWEPHNTENPIVFGSNGRAIGVQ</sequence>
<gene>
    <name evidence="2" type="ordered locus">PCC7424_4097</name>
</gene>
<protein>
    <submittedName>
        <fullName evidence="2">Uncharacterized protein</fullName>
    </submittedName>
</protein>
<keyword evidence="1" id="KW-0472">Membrane</keyword>
<feature type="transmembrane region" description="Helical" evidence="1">
    <location>
        <begin position="20"/>
        <end position="42"/>
    </location>
</feature>
<dbReference type="Proteomes" id="UP000002384">
    <property type="component" value="Chromosome"/>
</dbReference>
<dbReference type="EMBL" id="CP001291">
    <property type="protein sequence ID" value="ACK72470.1"/>
    <property type="molecule type" value="Genomic_DNA"/>
</dbReference>
<accession>B7KL98</accession>
<organism evidence="2 3">
    <name type="scientific">Gloeothece citriformis (strain PCC 7424)</name>
    <name type="common">Cyanothece sp. (strain PCC 7424)</name>
    <dbReference type="NCBI Taxonomy" id="65393"/>
    <lineage>
        <taxon>Bacteria</taxon>
        <taxon>Bacillati</taxon>
        <taxon>Cyanobacteriota</taxon>
        <taxon>Cyanophyceae</taxon>
        <taxon>Oscillatoriophycideae</taxon>
        <taxon>Chroococcales</taxon>
        <taxon>Aphanothecaceae</taxon>
        <taxon>Gloeothece</taxon>
        <taxon>Gloeothece citriformis</taxon>
    </lineage>
</organism>
<evidence type="ECO:0000313" key="2">
    <source>
        <dbReference type="EMBL" id="ACK72470.1"/>
    </source>
</evidence>
<dbReference type="KEGG" id="cyc:PCC7424_4097"/>
<dbReference type="RefSeq" id="WP_015956055.1">
    <property type="nucleotide sequence ID" value="NC_011729.1"/>
</dbReference>